<dbReference type="Pfam" id="PF08989">
    <property type="entry name" value="DUF1896"/>
    <property type="match status" value="1"/>
</dbReference>
<organism evidence="1">
    <name type="scientific">human gut metagenome</name>
    <dbReference type="NCBI Taxonomy" id="408170"/>
    <lineage>
        <taxon>unclassified sequences</taxon>
        <taxon>metagenomes</taxon>
        <taxon>organismal metagenomes</taxon>
    </lineage>
</organism>
<dbReference type="EMBL" id="AJWZ01011989">
    <property type="protein sequence ID" value="EKC43507.1"/>
    <property type="molecule type" value="Genomic_DNA"/>
</dbReference>
<dbReference type="Gene3D" id="1.10.8.330">
    <property type="entry name" value="PG0816-like"/>
    <property type="match status" value="1"/>
</dbReference>
<proteinExistence type="predicted"/>
<protein>
    <submittedName>
        <fullName evidence="1">Protein containing DUF1896</fullName>
    </submittedName>
</protein>
<evidence type="ECO:0000313" key="1">
    <source>
        <dbReference type="EMBL" id="EKC43507.1"/>
    </source>
</evidence>
<dbReference type="SUPFAM" id="SSF140753">
    <property type="entry name" value="PG0816-like"/>
    <property type="match status" value="1"/>
</dbReference>
<reference evidence="1" key="1">
    <citation type="journal article" date="2013" name="Environ. Microbiol.">
        <title>Microbiota from the distal guts of lean and obese adolescents exhibit partial functional redundancy besides clear differences in community structure.</title>
        <authorList>
            <person name="Ferrer M."/>
            <person name="Ruiz A."/>
            <person name="Lanza F."/>
            <person name="Haange S.B."/>
            <person name="Oberbach A."/>
            <person name="Till H."/>
            <person name="Bargiela R."/>
            <person name="Campoy C."/>
            <person name="Segura M.T."/>
            <person name="Richter M."/>
            <person name="von Bergen M."/>
            <person name="Seifert J."/>
            <person name="Suarez A."/>
        </authorList>
    </citation>
    <scope>NUCLEOTIDE SEQUENCE</scope>
</reference>
<sequence length="149" mass="16914">MSNGQNNVLVDGLSYYGLSLLSFLLDSHPDLASDSILIRSRADRAAEAYCQAIRNGESRSEADAQAARILYQGLHFSLYNTIVNILWDEFQDLVPEEEARTIARDILPHAAFLKQEYDLNDDFDTSPEYQRFYTELVGTIQNLLDYGVQ</sequence>
<dbReference type="Gene3D" id="1.10.8.340">
    <property type="entry name" value="PG0816-like"/>
    <property type="match status" value="1"/>
</dbReference>
<dbReference type="AlphaFoldDB" id="K1R2K1"/>
<name>K1R2K1_9ZZZZ</name>
<accession>K1R2K1</accession>
<comment type="caution">
    <text evidence="1">The sequence shown here is derived from an EMBL/GenBank/DDBJ whole genome shotgun (WGS) entry which is preliminary data.</text>
</comment>
<dbReference type="InterPro" id="IPR036297">
    <property type="entry name" value="PG0816-like_sf"/>
</dbReference>
<gene>
    <name evidence="1" type="ORF">OBE_17964</name>
</gene>
<dbReference type="InterPro" id="IPR015082">
    <property type="entry name" value="DUF1896"/>
</dbReference>